<comment type="subcellular location">
    <subcellularLocation>
        <location evidence="13">Cytoplasm</location>
    </subcellularLocation>
</comment>
<dbReference type="GO" id="GO:0003677">
    <property type="term" value="F:DNA binding"/>
    <property type="evidence" value="ECO:0007669"/>
    <property type="project" value="UniProtKB-KW"/>
</dbReference>
<dbReference type="NCBIfam" id="TIGR00228">
    <property type="entry name" value="ruvC"/>
    <property type="match status" value="1"/>
</dbReference>
<evidence type="ECO:0000256" key="12">
    <source>
        <dbReference type="ARBA" id="ARBA00029354"/>
    </source>
</evidence>
<dbReference type="PANTHER" id="PTHR30194:SF3">
    <property type="entry name" value="CROSSOVER JUNCTION ENDODEOXYRIBONUCLEASE RUVC"/>
    <property type="match status" value="1"/>
</dbReference>
<dbReference type="PROSITE" id="PS01321">
    <property type="entry name" value="RUVC"/>
    <property type="match status" value="1"/>
</dbReference>
<dbReference type="GO" id="GO:0005737">
    <property type="term" value="C:cytoplasm"/>
    <property type="evidence" value="ECO:0007669"/>
    <property type="project" value="UniProtKB-SubCell"/>
</dbReference>
<evidence type="ECO:0000256" key="15">
    <source>
        <dbReference type="SAM" id="MobiDB-lite"/>
    </source>
</evidence>
<evidence type="ECO:0000256" key="11">
    <source>
        <dbReference type="ARBA" id="ARBA00023204"/>
    </source>
</evidence>
<evidence type="ECO:0000256" key="10">
    <source>
        <dbReference type="ARBA" id="ARBA00023172"/>
    </source>
</evidence>
<evidence type="ECO:0000256" key="6">
    <source>
        <dbReference type="ARBA" id="ARBA00022763"/>
    </source>
</evidence>
<dbReference type="FunFam" id="3.30.420.10:FF:000002">
    <property type="entry name" value="Crossover junction endodeoxyribonuclease RuvC"/>
    <property type="match status" value="1"/>
</dbReference>
<dbReference type="InterPro" id="IPR020563">
    <property type="entry name" value="X-over_junc_endoDNase_Mg_BS"/>
</dbReference>
<sequence>MSDERDTVVKLPQLQLCRILGVDPGSRFTGFGILDSDKQRSRYITSGCIRVDDQPWPQRLLSLFDHIAALITDYQPQELAVEQLIFARDPSAALKLGQARGAILCAALKAGLTVQEYSPKSVKLAVVGTGNAEKTQVQHMMRALLALPTTPGADEADALAIALCHAHSRQLTTGQRATASWRDFRPPTNSIVNQSNSMPTAIKKP</sequence>
<evidence type="ECO:0000256" key="13">
    <source>
        <dbReference type="HAMAP-Rule" id="MF_00034"/>
    </source>
</evidence>
<feature type="region of interest" description="Disordered" evidence="15">
    <location>
        <begin position="182"/>
        <end position="205"/>
    </location>
</feature>
<dbReference type="Gene3D" id="3.30.420.10">
    <property type="entry name" value="Ribonuclease H-like superfamily/Ribonuclease H"/>
    <property type="match status" value="1"/>
</dbReference>
<dbReference type="InterPro" id="IPR036397">
    <property type="entry name" value="RNaseH_sf"/>
</dbReference>
<dbReference type="CDD" id="cd16962">
    <property type="entry name" value="RuvC"/>
    <property type="match status" value="1"/>
</dbReference>
<keyword evidence="4 13" id="KW-0479">Metal-binding</keyword>
<comment type="similarity">
    <text evidence="1 13">Belongs to the RuvC family.</text>
</comment>
<feature type="active site" evidence="13">
    <location>
        <position position="154"/>
    </location>
</feature>
<dbReference type="AlphaFoldDB" id="A0A839HB75"/>
<organism evidence="16 17">
    <name type="scientific">Thiospirillum jenense</name>
    <dbReference type="NCBI Taxonomy" id="1653858"/>
    <lineage>
        <taxon>Bacteria</taxon>
        <taxon>Pseudomonadati</taxon>
        <taxon>Pseudomonadota</taxon>
        <taxon>Gammaproteobacteria</taxon>
        <taxon>Chromatiales</taxon>
        <taxon>Chromatiaceae</taxon>
        <taxon>Thiospirillum</taxon>
    </lineage>
</organism>
<evidence type="ECO:0000256" key="9">
    <source>
        <dbReference type="ARBA" id="ARBA00023125"/>
    </source>
</evidence>
<keyword evidence="7 13" id="KW-0378">Hydrolase</keyword>
<dbReference type="InterPro" id="IPR002176">
    <property type="entry name" value="X-over_junc_endoDNase_RuvC"/>
</dbReference>
<comment type="cofactor">
    <cofactor evidence="13">
        <name>Mg(2+)</name>
        <dbReference type="ChEBI" id="CHEBI:18420"/>
    </cofactor>
    <text evidence="13">Binds 2 Mg(2+) ion per subunit.</text>
</comment>
<dbReference type="EMBL" id="JABVCQ010000010">
    <property type="protein sequence ID" value="MBB1125844.1"/>
    <property type="molecule type" value="Genomic_DNA"/>
</dbReference>
<reference evidence="16 17" key="1">
    <citation type="journal article" date="2020" name="Arch. Microbiol.">
        <title>The genome sequence of the giant phototrophic gammaproteobacterium Thiospirillum jenense gives insight into its physiological properties and phylogenetic relationships.</title>
        <authorList>
            <person name="Imhoff J.F."/>
            <person name="Meyer T.E."/>
            <person name="Kyndt J.A."/>
        </authorList>
    </citation>
    <scope>NUCLEOTIDE SEQUENCE [LARGE SCALE GENOMIC DNA]</scope>
    <source>
        <strain evidence="16 17">DSM 216</strain>
    </source>
</reference>
<evidence type="ECO:0000256" key="5">
    <source>
        <dbReference type="ARBA" id="ARBA00022759"/>
    </source>
</evidence>
<evidence type="ECO:0000256" key="8">
    <source>
        <dbReference type="ARBA" id="ARBA00022842"/>
    </source>
</evidence>
<dbReference type="GO" id="GO:0048476">
    <property type="term" value="C:Holliday junction resolvase complex"/>
    <property type="evidence" value="ECO:0007669"/>
    <property type="project" value="UniProtKB-UniRule"/>
</dbReference>
<dbReference type="GO" id="GO:0008821">
    <property type="term" value="F:crossover junction DNA endonuclease activity"/>
    <property type="evidence" value="ECO:0007669"/>
    <property type="project" value="UniProtKB-UniRule"/>
</dbReference>
<evidence type="ECO:0000256" key="4">
    <source>
        <dbReference type="ARBA" id="ARBA00022723"/>
    </source>
</evidence>
<feature type="binding site" evidence="13">
    <location>
        <position position="82"/>
    </location>
    <ligand>
        <name>Mg(2+)</name>
        <dbReference type="ChEBI" id="CHEBI:18420"/>
        <label>2</label>
    </ligand>
</feature>
<protein>
    <recommendedName>
        <fullName evidence="13 14">Crossover junction endodeoxyribonuclease RuvC</fullName>
        <ecNumber evidence="13 14">3.1.21.10</ecNumber>
    </recommendedName>
    <alternativeName>
        <fullName evidence="13">Holliday junction nuclease RuvC</fullName>
    </alternativeName>
    <alternativeName>
        <fullName evidence="13">Holliday junction resolvase RuvC</fullName>
    </alternativeName>
</protein>
<keyword evidence="10 13" id="KW-0233">DNA recombination</keyword>
<evidence type="ECO:0000256" key="2">
    <source>
        <dbReference type="ARBA" id="ARBA00022490"/>
    </source>
</evidence>
<evidence type="ECO:0000313" key="16">
    <source>
        <dbReference type="EMBL" id="MBB1125844.1"/>
    </source>
</evidence>
<comment type="caution">
    <text evidence="16">The sequence shown here is derived from an EMBL/GenBank/DDBJ whole genome shotgun (WGS) entry which is preliminary data.</text>
</comment>
<keyword evidence="3 13" id="KW-0540">Nuclease</keyword>
<evidence type="ECO:0000256" key="7">
    <source>
        <dbReference type="ARBA" id="ARBA00022801"/>
    </source>
</evidence>
<evidence type="ECO:0000256" key="3">
    <source>
        <dbReference type="ARBA" id="ARBA00022722"/>
    </source>
</evidence>
<dbReference type="Pfam" id="PF02075">
    <property type="entry name" value="RuvC"/>
    <property type="match status" value="1"/>
</dbReference>
<dbReference type="SUPFAM" id="SSF53098">
    <property type="entry name" value="Ribonuclease H-like"/>
    <property type="match status" value="1"/>
</dbReference>
<feature type="compositionally biased region" description="Polar residues" evidence="15">
    <location>
        <begin position="187"/>
        <end position="199"/>
    </location>
</feature>
<keyword evidence="6 13" id="KW-0227">DNA damage</keyword>
<feature type="active site" evidence="13">
    <location>
        <position position="23"/>
    </location>
</feature>
<feature type="binding site" evidence="13">
    <location>
        <position position="23"/>
    </location>
    <ligand>
        <name>Mg(2+)</name>
        <dbReference type="ChEBI" id="CHEBI:18420"/>
        <label>1</label>
    </ligand>
</feature>
<name>A0A839HB75_9GAMM</name>
<comment type="subunit">
    <text evidence="13">Homodimer which binds Holliday junction (HJ) DNA. The HJ becomes 2-fold symmetrical on binding to RuvC with unstacked arms; it has a different conformation from HJ DNA in complex with RuvA. In the full resolvosome a probable DNA-RuvA(4)-RuvB(12)-RuvC(2) complex forms which resolves the HJ.</text>
</comment>
<dbReference type="GO" id="GO:0006310">
    <property type="term" value="P:DNA recombination"/>
    <property type="evidence" value="ECO:0007669"/>
    <property type="project" value="UniProtKB-UniRule"/>
</dbReference>
<keyword evidence="2 13" id="KW-0963">Cytoplasm</keyword>
<dbReference type="PRINTS" id="PR00696">
    <property type="entry name" value="RSOLVASERUVC"/>
</dbReference>
<gene>
    <name evidence="13 16" type="primary">ruvC</name>
    <name evidence="16" type="ORF">HUK38_06300</name>
</gene>
<evidence type="ECO:0000313" key="17">
    <source>
        <dbReference type="Proteomes" id="UP000548632"/>
    </source>
</evidence>
<feature type="binding site" evidence="13">
    <location>
        <position position="154"/>
    </location>
    <ligand>
        <name>Mg(2+)</name>
        <dbReference type="ChEBI" id="CHEBI:18420"/>
        <label>1</label>
    </ligand>
</feature>
<evidence type="ECO:0000256" key="14">
    <source>
        <dbReference type="NCBIfam" id="TIGR00228"/>
    </source>
</evidence>
<keyword evidence="17" id="KW-1185">Reference proteome</keyword>
<dbReference type="HAMAP" id="MF_00034">
    <property type="entry name" value="RuvC"/>
    <property type="match status" value="1"/>
</dbReference>
<feature type="active site" evidence="13">
    <location>
        <position position="82"/>
    </location>
</feature>
<keyword evidence="9 13" id="KW-0238">DNA-binding</keyword>
<proteinExistence type="inferred from homology"/>
<dbReference type="InterPro" id="IPR012337">
    <property type="entry name" value="RNaseH-like_sf"/>
</dbReference>
<dbReference type="EC" id="3.1.21.10" evidence="13 14"/>
<keyword evidence="8 13" id="KW-0460">Magnesium</keyword>
<dbReference type="RefSeq" id="WP_182583474.1">
    <property type="nucleotide sequence ID" value="NZ_JABVCQ010000010.1"/>
</dbReference>
<evidence type="ECO:0000256" key="1">
    <source>
        <dbReference type="ARBA" id="ARBA00009518"/>
    </source>
</evidence>
<dbReference type="PANTHER" id="PTHR30194">
    <property type="entry name" value="CROSSOVER JUNCTION ENDODEOXYRIBONUCLEASE RUVC"/>
    <property type="match status" value="1"/>
</dbReference>
<comment type="function">
    <text evidence="13">The RuvA-RuvB-RuvC complex processes Holliday junction (HJ) DNA during genetic recombination and DNA repair. Endonuclease that resolves HJ intermediates. Cleaves cruciform DNA by making single-stranded nicks across the HJ at symmetrical positions within the homologous arms, yielding a 5'-phosphate and a 3'-hydroxyl group; requires a central core of homology in the junction. The consensus cleavage sequence is 5'-(A/T)TT(C/G)-3'. Cleavage occurs on the 3'-side of the TT dinucleotide at the point of strand exchange. HJ branch migration catalyzed by RuvA-RuvB allows RuvC to scan DNA until it finds its consensus sequence, where it cleaves and resolves the cruciform DNA.</text>
</comment>
<dbReference type="Proteomes" id="UP000548632">
    <property type="component" value="Unassembled WGS sequence"/>
</dbReference>
<dbReference type="GO" id="GO:0000287">
    <property type="term" value="F:magnesium ion binding"/>
    <property type="evidence" value="ECO:0007669"/>
    <property type="project" value="UniProtKB-UniRule"/>
</dbReference>
<comment type="catalytic activity">
    <reaction evidence="12 13">
        <text>Endonucleolytic cleavage at a junction such as a reciprocal single-stranded crossover between two homologous DNA duplexes (Holliday junction).</text>
        <dbReference type="EC" id="3.1.21.10"/>
    </reaction>
</comment>
<keyword evidence="5 13" id="KW-0255">Endonuclease</keyword>
<dbReference type="GO" id="GO:0006281">
    <property type="term" value="P:DNA repair"/>
    <property type="evidence" value="ECO:0007669"/>
    <property type="project" value="UniProtKB-UniRule"/>
</dbReference>
<keyword evidence="11 13" id="KW-0234">DNA repair</keyword>
<accession>A0A839HB75</accession>